<accession>A0A101P1F4</accession>
<keyword evidence="1" id="KW-0238">DNA-binding</keyword>
<dbReference type="SUPFAM" id="SSF47413">
    <property type="entry name" value="lambda repressor-like DNA-binding domains"/>
    <property type="match status" value="1"/>
</dbReference>
<dbReference type="PANTHER" id="PTHR46797:SF1">
    <property type="entry name" value="METHYLPHOSPHONATE SYNTHASE"/>
    <property type="match status" value="1"/>
</dbReference>
<dbReference type="PANTHER" id="PTHR46797">
    <property type="entry name" value="HTH-TYPE TRANSCRIPTIONAL REGULATOR"/>
    <property type="match status" value="1"/>
</dbReference>
<reference evidence="3 4" key="1">
    <citation type="submission" date="2015-10" db="EMBL/GenBank/DDBJ databases">
        <title>Draft genome sequence of Streptomyces yokosukanensis DSM 40224, type strain for the species Streptomyces yokosukanensis.</title>
        <authorList>
            <person name="Ruckert C."/>
            <person name="Winkler A."/>
            <person name="Kalinowski J."/>
            <person name="Kampfer P."/>
            <person name="Glaeser S."/>
        </authorList>
    </citation>
    <scope>NUCLEOTIDE SEQUENCE [LARGE SCALE GENOMIC DNA]</scope>
    <source>
        <strain evidence="3 4">DSM 40224</strain>
    </source>
</reference>
<dbReference type="GO" id="GO:0005829">
    <property type="term" value="C:cytosol"/>
    <property type="evidence" value="ECO:0007669"/>
    <property type="project" value="TreeGrafter"/>
</dbReference>
<name>A0A101P1F4_9ACTN</name>
<dbReference type="OrthoDB" id="3197212at2"/>
<dbReference type="GO" id="GO:0003677">
    <property type="term" value="F:DNA binding"/>
    <property type="evidence" value="ECO:0007669"/>
    <property type="project" value="UniProtKB-KW"/>
</dbReference>
<evidence type="ECO:0000256" key="1">
    <source>
        <dbReference type="ARBA" id="ARBA00023125"/>
    </source>
</evidence>
<dbReference type="AlphaFoldDB" id="A0A101P1F4"/>
<evidence type="ECO:0000313" key="4">
    <source>
        <dbReference type="Proteomes" id="UP000053127"/>
    </source>
</evidence>
<feature type="domain" description="HTH cro/C1-type" evidence="2">
    <location>
        <begin position="21"/>
        <end position="75"/>
    </location>
</feature>
<evidence type="ECO:0000313" key="3">
    <source>
        <dbReference type="EMBL" id="KUN03128.1"/>
    </source>
</evidence>
<dbReference type="PROSITE" id="PS50943">
    <property type="entry name" value="HTH_CROC1"/>
    <property type="match status" value="1"/>
</dbReference>
<dbReference type="SMART" id="SM00530">
    <property type="entry name" value="HTH_XRE"/>
    <property type="match status" value="1"/>
</dbReference>
<dbReference type="EMBL" id="LMWN01000035">
    <property type="protein sequence ID" value="KUN03128.1"/>
    <property type="molecule type" value="Genomic_DNA"/>
</dbReference>
<dbReference type="Pfam" id="PF01381">
    <property type="entry name" value="HTH_3"/>
    <property type="match status" value="1"/>
</dbReference>
<sequence length="77" mass="8477">MPSDPLPAWVLTRRQAVGDAIRAARGRRQLSQEALGELTGLDRKTINRIEQGTHSTLLDHLLLIADALDVPLADLVR</sequence>
<evidence type="ECO:0000259" key="2">
    <source>
        <dbReference type="PROSITE" id="PS50943"/>
    </source>
</evidence>
<dbReference type="InterPro" id="IPR050807">
    <property type="entry name" value="TransReg_Diox_bact_type"/>
</dbReference>
<protein>
    <recommendedName>
        <fullName evidence="2">HTH cro/C1-type domain-containing protein</fullName>
    </recommendedName>
</protein>
<dbReference type="InterPro" id="IPR001387">
    <property type="entry name" value="Cro/C1-type_HTH"/>
</dbReference>
<proteinExistence type="predicted"/>
<dbReference type="CDD" id="cd00093">
    <property type="entry name" value="HTH_XRE"/>
    <property type="match status" value="1"/>
</dbReference>
<keyword evidence="4" id="KW-1185">Reference proteome</keyword>
<dbReference type="Proteomes" id="UP000053127">
    <property type="component" value="Unassembled WGS sequence"/>
</dbReference>
<dbReference type="STRING" id="67386.AQI95_24525"/>
<organism evidence="3 4">
    <name type="scientific">Streptomyces yokosukanensis</name>
    <dbReference type="NCBI Taxonomy" id="67386"/>
    <lineage>
        <taxon>Bacteria</taxon>
        <taxon>Bacillati</taxon>
        <taxon>Actinomycetota</taxon>
        <taxon>Actinomycetes</taxon>
        <taxon>Kitasatosporales</taxon>
        <taxon>Streptomycetaceae</taxon>
        <taxon>Streptomyces</taxon>
    </lineage>
</organism>
<comment type="caution">
    <text evidence="3">The sequence shown here is derived from an EMBL/GenBank/DDBJ whole genome shotgun (WGS) entry which is preliminary data.</text>
</comment>
<dbReference type="GO" id="GO:0003700">
    <property type="term" value="F:DNA-binding transcription factor activity"/>
    <property type="evidence" value="ECO:0007669"/>
    <property type="project" value="TreeGrafter"/>
</dbReference>
<dbReference type="InterPro" id="IPR010982">
    <property type="entry name" value="Lambda_DNA-bd_dom_sf"/>
</dbReference>
<dbReference type="RefSeq" id="WP_067127715.1">
    <property type="nucleotide sequence ID" value="NZ_KQ948215.1"/>
</dbReference>
<dbReference type="Gene3D" id="1.10.260.40">
    <property type="entry name" value="lambda repressor-like DNA-binding domains"/>
    <property type="match status" value="1"/>
</dbReference>
<gene>
    <name evidence="3" type="ORF">AQI95_24525</name>
</gene>